<protein>
    <recommendedName>
        <fullName evidence="3">aldehyde dehydrogenase (NAD(+))</fullName>
        <ecNumber evidence="3">1.2.1.3</ecNumber>
    </recommendedName>
</protein>
<sequence length="496" mass="52577">MSTPQVSHVDSTDEMQLQTQLYIDGRWCSAAGGAQLAILNPSTEEVLAHVDAGNADDVDRAVRAAARAFKSWRNTNGSTRARYLRAIARGVEARSERLATLQSQNNGKPLEEARIDVGDVIATFEYYAGLAEGLDVNGDSEVTIPSAEHRALIRREPAGVVGLIVPWNFPMVTTAWKLAPALAAGCAVVLKPSEITPLPELELASIVAECGLPPGVFNVVTGTGVEVGAPLAAHPLVAKVSFTGSTGVGQTVMKTAADTLKGVSLELGGKSSIIVFADADLDLAVDLVTGGAFFNAGQMCSATSRVLVDRSIADALVERLVDRAARTVVGDPFVPGVQMGPLTSRAQFERVQRYIARGKEEGARLVIGDEPVTGAGYFVRPTIFVDVPTNSSVWREEIFGPVLCVRSFDSEQDAIDAANDSEFGLVATVVTSDTARGKRVADALDAGVVWINAPQLIFPQTSWGGYKRSSLGRELGPFGLAAFQEIKQILSTRNGE</sequence>
<dbReference type="InterPro" id="IPR016163">
    <property type="entry name" value="Ald_DH_C"/>
</dbReference>
<dbReference type="AlphaFoldDB" id="A0A9N8MLE6"/>
<dbReference type="InterPro" id="IPR016160">
    <property type="entry name" value="Ald_DH_CS_CYS"/>
</dbReference>
<dbReference type="Gene3D" id="3.40.605.10">
    <property type="entry name" value="Aldehyde Dehydrogenase, Chain A, domain 1"/>
    <property type="match status" value="1"/>
</dbReference>
<comment type="caution">
    <text evidence="6">The sequence shown here is derived from an EMBL/GenBank/DDBJ whole genome shotgun (WGS) entry which is preliminary data.</text>
</comment>
<accession>A0A9N8MLE6</accession>
<dbReference type="PROSITE" id="PS00070">
    <property type="entry name" value="ALDEHYDE_DEHYDR_CYS"/>
    <property type="match status" value="1"/>
</dbReference>
<evidence type="ECO:0000256" key="1">
    <source>
        <dbReference type="ARBA" id="ARBA00009986"/>
    </source>
</evidence>
<dbReference type="EMBL" id="CAJNAS010000002">
    <property type="protein sequence ID" value="CAE6868503.1"/>
    <property type="molecule type" value="Genomic_DNA"/>
</dbReference>
<dbReference type="PANTHER" id="PTHR42804:SF1">
    <property type="entry name" value="ALDEHYDE DEHYDROGENASE-RELATED"/>
    <property type="match status" value="1"/>
</dbReference>
<proteinExistence type="inferred from homology"/>
<dbReference type="Proteomes" id="UP000675121">
    <property type="component" value="Unassembled WGS sequence"/>
</dbReference>
<dbReference type="CDD" id="cd07110">
    <property type="entry name" value="ALDH_F10_BADH"/>
    <property type="match status" value="1"/>
</dbReference>
<dbReference type="Gene3D" id="3.40.309.10">
    <property type="entry name" value="Aldehyde Dehydrogenase, Chain A, domain 2"/>
    <property type="match status" value="1"/>
</dbReference>
<dbReference type="RefSeq" id="WP_236060741.1">
    <property type="nucleotide sequence ID" value="NZ_CAJNAS010000002.1"/>
</dbReference>
<dbReference type="Pfam" id="PF00171">
    <property type="entry name" value="Aldedh"/>
    <property type="match status" value="1"/>
</dbReference>
<evidence type="ECO:0000256" key="2">
    <source>
        <dbReference type="ARBA" id="ARBA00023002"/>
    </source>
</evidence>
<evidence type="ECO:0000313" key="6">
    <source>
        <dbReference type="EMBL" id="CAE6868503.1"/>
    </source>
</evidence>
<evidence type="ECO:0000259" key="5">
    <source>
        <dbReference type="Pfam" id="PF00171"/>
    </source>
</evidence>
<gene>
    <name evidence="6" type="primary">betB_1</name>
    <name evidence="6" type="ORF">R70211_01014</name>
</gene>
<comment type="catalytic activity">
    <reaction evidence="4">
        <text>an aldehyde + NAD(+) + H2O = a carboxylate + NADH + 2 H(+)</text>
        <dbReference type="Rhea" id="RHEA:16185"/>
        <dbReference type="ChEBI" id="CHEBI:15377"/>
        <dbReference type="ChEBI" id="CHEBI:15378"/>
        <dbReference type="ChEBI" id="CHEBI:17478"/>
        <dbReference type="ChEBI" id="CHEBI:29067"/>
        <dbReference type="ChEBI" id="CHEBI:57540"/>
        <dbReference type="ChEBI" id="CHEBI:57945"/>
        <dbReference type="EC" id="1.2.1.3"/>
    </reaction>
</comment>
<feature type="domain" description="Aldehyde dehydrogenase" evidence="5">
    <location>
        <begin position="27"/>
        <end position="489"/>
    </location>
</feature>
<dbReference type="PANTHER" id="PTHR42804">
    <property type="entry name" value="ALDEHYDE DEHYDROGENASE"/>
    <property type="match status" value="1"/>
</dbReference>
<organism evidence="6 7">
    <name type="scientific">Paraburkholderia domus</name>
    <dbReference type="NCBI Taxonomy" id="2793075"/>
    <lineage>
        <taxon>Bacteria</taxon>
        <taxon>Pseudomonadati</taxon>
        <taxon>Pseudomonadota</taxon>
        <taxon>Betaproteobacteria</taxon>
        <taxon>Burkholderiales</taxon>
        <taxon>Burkholderiaceae</taxon>
        <taxon>Paraburkholderia</taxon>
    </lineage>
</organism>
<dbReference type="EC" id="1.2.1.3" evidence="3"/>
<dbReference type="GO" id="GO:0004029">
    <property type="term" value="F:aldehyde dehydrogenase (NAD+) activity"/>
    <property type="evidence" value="ECO:0007669"/>
    <property type="project" value="UniProtKB-EC"/>
</dbReference>
<keyword evidence="7" id="KW-1185">Reference proteome</keyword>
<dbReference type="InterPro" id="IPR016162">
    <property type="entry name" value="Ald_DH_N"/>
</dbReference>
<dbReference type="InterPro" id="IPR015590">
    <property type="entry name" value="Aldehyde_DH_dom"/>
</dbReference>
<comment type="similarity">
    <text evidence="1">Belongs to the aldehyde dehydrogenase family.</text>
</comment>
<dbReference type="SUPFAM" id="SSF53720">
    <property type="entry name" value="ALDH-like"/>
    <property type="match status" value="1"/>
</dbReference>
<evidence type="ECO:0000313" key="7">
    <source>
        <dbReference type="Proteomes" id="UP000675121"/>
    </source>
</evidence>
<dbReference type="FunFam" id="3.40.309.10:FF:000012">
    <property type="entry name" value="Betaine aldehyde dehydrogenase"/>
    <property type="match status" value="1"/>
</dbReference>
<name>A0A9N8MLE6_9BURK</name>
<evidence type="ECO:0000256" key="4">
    <source>
        <dbReference type="ARBA" id="ARBA00049194"/>
    </source>
</evidence>
<evidence type="ECO:0000256" key="3">
    <source>
        <dbReference type="ARBA" id="ARBA00024226"/>
    </source>
</evidence>
<reference evidence="6" key="1">
    <citation type="submission" date="2021-02" db="EMBL/GenBank/DDBJ databases">
        <authorList>
            <person name="Vanwijnsberghe S."/>
        </authorList>
    </citation>
    <scope>NUCLEOTIDE SEQUENCE</scope>
    <source>
        <strain evidence="6">R-70211</strain>
    </source>
</reference>
<keyword evidence="2 6" id="KW-0560">Oxidoreductase</keyword>
<dbReference type="FunFam" id="3.40.605.10:FF:000007">
    <property type="entry name" value="NAD/NADP-dependent betaine aldehyde dehydrogenase"/>
    <property type="match status" value="1"/>
</dbReference>
<dbReference type="InterPro" id="IPR016161">
    <property type="entry name" value="Ald_DH/histidinol_DH"/>
</dbReference>